<dbReference type="OrthoDB" id="6247875at2759"/>
<dbReference type="GO" id="GO:0000122">
    <property type="term" value="P:negative regulation of transcription by RNA polymerase II"/>
    <property type="evidence" value="ECO:0007669"/>
    <property type="project" value="TreeGrafter"/>
</dbReference>
<reference evidence="6" key="1">
    <citation type="submission" date="2018-07" db="EMBL/GenBank/DDBJ databases">
        <authorList>
            <person name="Quirk P.G."/>
            <person name="Krulwich T.A."/>
        </authorList>
    </citation>
    <scope>NUCLEOTIDE SEQUENCE</scope>
    <source>
        <strain evidence="6">96224</strain>
    </source>
</reference>
<dbReference type="GO" id="GO:0000978">
    <property type="term" value="F:RNA polymerase II cis-regulatory region sequence-specific DNA binding"/>
    <property type="evidence" value="ECO:0007669"/>
    <property type="project" value="TreeGrafter"/>
</dbReference>
<dbReference type="PANTHER" id="PTHR10270">
    <property type="entry name" value="SOX TRANSCRIPTION FACTOR"/>
    <property type="match status" value="1"/>
</dbReference>
<dbReference type="PROSITE" id="PS50118">
    <property type="entry name" value="HMG_BOX_2"/>
    <property type="match status" value="1"/>
</dbReference>
<dbReference type="InterPro" id="IPR009071">
    <property type="entry name" value="HMG_box_dom"/>
</dbReference>
<feature type="DNA-binding region" description="HMG box" evidence="3">
    <location>
        <begin position="168"/>
        <end position="236"/>
    </location>
</feature>
<feature type="region of interest" description="Disordered" evidence="4">
    <location>
        <begin position="150"/>
        <end position="172"/>
    </location>
</feature>
<dbReference type="PANTHER" id="PTHR10270:SF161">
    <property type="entry name" value="SEX-DETERMINING REGION Y PROTEIN"/>
    <property type="match status" value="1"/>
</dbReference>
<evidence type="ECO:0000259" key="5">
    <source>
        <dbReference type="PROSITE" id="PS50118"/>
    </source>
</evidence>
<evidence type="ECO:0000256" key="1">
    <source>
        <dbReference type="ARBA" id="ARBA00023125"/>
    </source>
</evidence>
<protein>
    <submittedName>
        <fullName evidence="6">Bgt-3306</fullName>
    </submittedName>
</protein>
<keyword evidence="1 3" id="KW-0238">DNA-binding</keyword>
<feature type="region of interest" description="Disordered" evidence="4">
    <location>
        <begin position="225"/>
        <end position="257"/>
    </location>
</feature>
<dbReference type="CDD" id="cd01389">
    <property type="entry name" value="HMG-box_ROX1-like"/>
    <property type="match status" value="1"/>
</dbReference>
<evidence type="ECO:0000256" key="2">
    <source>
        <dbReference type="ARBA" id="ARBA00023163"/>
    </source>
</evidence>
<dbReference type="SMART" id="SM00398">
    <property type="entry name" value="HMG"/>
    <property type="match status" value="1"/>
</dbReference>
<evidence type="ECO:0000313" key="6">
    <source>
        <dbReference type="EMBL" id="SUZ08614.1"/>
    </source>
</evidence>
<dbReference type="GO" id="GO:0030154">
    <property type="term" value="P:cell differentiation"/>
    <property type="evidence" value="ECO:0007669"/>
    <property type="project" value="TreeGrafter"/>
</dbReference>
<gene>
    <name evidence="6" type="ORF">BGT96224V2_LOCUS1837</name>
</gene>
<name>A0A381L3W4_BLUGR</name>
<dbReference type="Pfam" id="PF00505">
    <property type="entry name" value="HMG_box"/>
    <property type="match status" value="1"/>
</dbReference>
<dbReference type="InterPro" id="IPR036910">
    <property type="entry name" value="HMG_box_dom_sf"/>
</dbReference>
<sequence length="345" mass="38966">MSDISITSDHSFTETKLSMTSTTSGQNRGTLGHRAAIANIFQMWASISMQITEDNNIIVIPSKMFSLWTAQDQIYLLSQYSAITMENGIFVADSILPRVFLGPISHFQSKNLHFVQGYIPTLLQTSSSNHQRIHISKAVNGIQSTSQHSKFSSLNSKVSQQKSPLVPQKRPPNSWILYRQHKHAKTVSQNPGLTNNQISTLISAMWAAESDEVRSEYKAKADLIKQQHAADNPGYRYKPRKPSEVKRRQKKKAARDSNYAQFTQFNPAPSLISIEIQRALSNNETTIDEQIQGSQQTVDFISRDSSPYIDRSRSGIDAQITPADRSSPIEFHVDEIEFDQWFMES</sequence>
<accession>A0A381L3W4</accession>
<evidence type="ECO:0000256" key="3">
    <source>
        <dbReference type="PROSITE-ProRule" id="PRU00267"/>
    </source>
</evidence>
<feature type="compositionally biased region" description="Polar residues" evidence="4">
    <location>
        <begin position="150"/>
        <end position="163"/>
    </location>
</feature>
<dbReference type="GO" id="GO:0001228">
    <property type="term" value="F:DNA-binding transcription activator activity, RNA polymerase II-specific"/>
    <property type="evidence" value="ECO:0007669"/>
    <property type="project" value="TreeGrafter"/>
</dbReference>
<proteinExistence type="predicted"/>
<keyword evidence="3" id="KW-0539">Nucleus</keyword>
<dbReference type="EMBL" id="UIGY01000028">
    <property type="protein sequence ID" value="SUZ08614.1"/>
    <property type="molecule type" value="Genomic_DNA"/>
</dbReference>
<evidence type="ECO:0000256" key="4">
    <source>
        <dbReference type="SAM" id="MobiDB-lite"/>
    </source>
</evidence>
<dbReference type="SUPFAM" id="SSF47095">
    <property type="entry name" value="HMG-box"/>
    <property type="match status" value="1"/>
</dbReference>
<dbReference type="AlphaFoldDB" id="A0A381L3W4"/>
<feature type="domain" description="HMG box" evidence="5">
    <location>
        <begin position="168"/>
        <end position="236"/>
    </location>
</feature>
<keyword evidence="2" id="KW-0804">Transcription</keyword>
<dbReference type="GO" id="GO:0005634">
    <property type="term" value="C:nucleus"/>
    <property type="evidence" value="ECO:0007669"/>
    <property type="project" value="UniProtKB-UniRule"/>
</dbReference>
<organism evidence="6">
    <name type="scientific">Blumeria graminis f. sp. tritici 96224</name>
    <dbReference type="NCBI Taxonomy" id="1268274"/>
    <lineage>
        <taxon>Eukaryota</taxon>
        <taxon>Fungi</taxon>
        <taxon>Dikarya</taxon>
        <taxon>Ascomycota</taxon>
        <taxon>Pezizomycotina</taxon>
        <taxon>Leotiomycetes</taxon>
        <taxon>Erysiphales</taxon>
        <taxon>Erysiphaceae</taxon>
        <taxon>Blumeria</taxon>
    </lineage>
</organism>
<dbReference type="Gene3D" id="1.10.30.10">
    <property type="entry name" value="High mobility group box domain"/>
    <property type="match status" value="1"/>
</dbReference>
<dbReference type="InterPro" id="IPR050140">
    <property type="entry name" value="SRY-related_HMG-box_TF-like"/>
</dbReference>